<dbReference type="OrthoDB" id="1926194at2"/>
<dbReference type="AlphaFoldDB" id="C0GC32"/>
<feature type="domain" description="Rubrerythrin rubredoxin-like" evidence="3">
    <location>
        <begin position="5"/>
        <end position="28"/>
    </location>
</feature>
<dbReference type="InterPro" id="IPR048574">
    <property type="entry name" value="RUBY_RBDX"/>
</dbReference>
<dbReference type="SUPFAM" id="SSF57802">
    <property type="entry name" value="Rubredoxin-like"/>
    <property type="match status" value="1"/>
</dbReference>
<dbReference type="STRING" id="555088.DealDRAFT_0041"/>
<dbReference type="Proteomes" id="UP000006443">
    <property type="component" value="Unassembled WGS sequence"/>
</dbReference>
<dbReference type="Gene3D" id="2.20.28.10">
    <property type="match status" value="1"/>
</dbReference>
<dbReference type="eggNOG" id="COG1633">
    <property type="taxonomic scope" value="Bacteria"/>
</dbReference>
<sequence>MFSPYRCQICGETYLGSDAPDRCPYCGAHGRWMMGAAEWVKTGKVEMSEQSYEDCMKAIQLEVGNAAFYKCAQKNAQTQVTQAIFKRLQKQEAEHAELLAEMAGVEEPDLPDEDCAGNDDAQNLADAHDREQRAIQFYLQVADRAPEKRVQEVFRALADIESEHLKISNIYR</sequence>
<dbReference type="Pfam" id="PF21349">
    <property type="entry name" value="RUBY_RBDX"/>
    <property type="match status" value="1"/>
</dbReference>
<dbReference type="GO" id="GO:0046872">
    <property type="term" value="F:metal ion binding"/>
    <property type="evidence" value="ECO:0007669"/>
    <property type="project" value="InterPro"/>
</dbReference>
<evidence type="ECO:0000256" key="1">
    <source>
        <dbReference type="ARBA" id="ARBA00001965"/>
    </source>
</evidence>
<dbReference type="InterPro" id="IPR003251">
    <property type="entry name" value="Rr_diiron-bd_dom"/>
</dbReference>
<dbReference type="Pfam" id="PF02915">
    <property type="entry name" value="Rubrerythrin"/>
    <property type="match status" value="1"/>
</dbReference>
<evidence type="ECO:0000259" key="3">
    <source>
        <dbReference type="Pfam" id="PF21349"/>
    </source>
</evidence>
<comment type="caution">
    <text evidence="4">The sequence shown here is derived from an EMBL/GenBank/DDBJ whole genome shotgun (WGS) entry which is preliminary data.</text>
</comment>
<proteinExistence type="predicted"/>
<dbReference type="SUPFAM" id="SSF47240">
    <property type="entry name" value="Ferritin-like"/>
    <property type="match status" value="1"/>
</dbReference>
<protein>
    <submittedName>
        <fullName evidence="4">Rubrerythrin</fullName>
    </submittedName>
</protein>
<dbReference type="CDD" id="cd01045">
    <property type="entry name" value="Ferritin_like_AB"/>
    <property type="match status" value="1"/>
</dbReference>
<dbReference type="InterPro" id="IPR009078">
    <property type="entry name" value="Ferritin-like_SF"/>
</dbReference>
<accession>C0GC32</accession>
<keyword evidence="5" id="KW-1185">Reference proteome</keyword>
<dbReference type="InterPro" id="IPR012347">
    <property type="entry name" value="Ferritin-like"/>
</dbReference>
<reference evidence="4 5" key="1">
    <citation type="submission" date="2009-02" db="EMBL/GenBank/DDBJ databases">
        <title>Sequencing of the draft genome and assembly of Dethiobacter alkaliphilus AHT 1.</title>
        <authorList>
            <consortium name="US DOE Joint Genome Institute (JGI-PGF)"/>
            <person name="Lucas S."/>
            <person name="Copeland A."/>
            <person name="Lapidus A."/>
            <person name="Glavina del Rio T."/>
            <person name="Dalin E."/>
            <person name="Tice H."/>
            <person name="Bruce D."/>
            <person name="Goodwin L."/>
            <person name="Pitluck S."/>
            <person name="Larimer F."/>
            <person name="Land M.L."/>
            <person name="Hauser L."/>
            <person name="Muyzer G."/>
        </authorList>
    </citation>
    <scope>NUCLEOTIDE SEQUENCE [LARGE SCALE GENOMIC DNA]</scope>
    <source>
        <strain evidence="4 5">AHT 1</strain>
    </source>
</reference>
<dbReference type="EMBL" id="ACJM01000001">
    <property type="protein sequence ID" value="EEG78767.1"/>
    <property type="molecule type" value="Genomic_DNA"/>
</dbReference>
<comment type="cofactor">
    <cofactor evidence="1">
        <name>Fe(3+)</name>
        <dbReference type="ChEBI" id="CHEBI:29034"/>
    </cofactor>
</comment>
<evidence type="ECO:0000313" key="5">
    <source>
        <dbReference type="Proteomes" id="UP000006443"/>
    </source>
</evidence>
<evidence type="ECO:0000313" key="4">
    <source>
        <dbReference type="EMBL" id="EEG78767.1"/>
    </source>
</evidence>
<dbReference type="CDD" id="cd00350">
    <property type="entry name" value="rubredoxin_like"/>
    <property type="match status" value="1"/>
</dbReference>
<name>C0GC32_DETAL</name>
<organism evidence="4 5">
    <name type="scientific">Dethiobacter alkaliphilus AHT 1</name>
    <dbReference type="NCBI Taxonomy" id="555088"/>
    <lineage>
        <taxon>Bacteria</taxon>
        <taxon>Bacillati</taxon>
        <taxon>Bacillota</taxon>
        <taxon>Dethiobacteria</taxon>
        <taxon>Dethiobacterales</taxon>
        <taxon>Dethiobacteraceae</taxon>
        <taxon>Dethiobacter</taxon>
    </lineage>
</organism>
<gene>
    <name evidence="4" type="ORF">DealDRAFT_0041</name>
</gene>
<dbReference type="RefSeq" id="WP_008513731.1">
    <property type="nucleotide sequence ID" value="NZ_ACJM01000001.1"/>
</dbReference>
<evidence type="ECO:0000259" key="2">
    <source>
        <dbReference type="Pfam" id="PF02915"/>
    </source>
</evidence>
<feature type="domain" description="Rubrerythrin diiron-binding" evidence="2">
    <location>
        <begin position="57"/>
        <end position="109"/>
    </location>
</feature>
<dbReference type="Gene3D" id="1.20.1260.10">
    <property type="match status" value="1"/>
</dbReference>
<dbReference type="GO" id="GO:0016491">
    <property type="term" value="F:oxidoreductase activity"/>
    <property type="evidence" value="ECO:0007669"/>
    <property type="project" value="InterPro"/>
</dbReference>